<feature type="compositionally biased region" description="Basic residues" evidence="1">
    <location>
        <begin position="59"/>
        <end position="69"/>
    </location>
</feature>
<sequence>MTDRARSRSPPLSMATPPTYEDSRKVNLNLFQELRTDETDSYSTVDDKSERDGEFKLPRREKKKEKSKKKREEKDRKCDEKKKSEEKKKDKENPEVEAMEKEVPDEAGRGTTKRARTANEENNSKDELLKELADQKELMRQLFEATKTREAQYEKRLVKKDKEIAQLRAEITELKDAMVKSQKQVVDRLDVLMEAPNETAEANDWKV</sequence>
<reference evidence="2" key="1">
    <citation type="submission" date="2025-05" db="UniProtKB">
        <authorList>
            <consortium name="EnsemblMetazoa"/>
        </authorList>
    </citation>
    <scope>IDENTIFICATION</scope>
</reference>
<proteinExistence type="predicted"/>
<feature type="compositionally biased region" description="Basic and acidic residues" evidence="1">
    <location>
        <begin position="45"/>
        <end position="58"/>
    </location>
</feature>
<keyword evidence="3" id="KW-1185">Reference proteome</keyword>
<dbReference type="RefSeq" id="XP_050505414.1">
    <property type="nucleotide sequence ID" value="XM_050649457.1"/>
</dbReference>
<protein>
    <submittedName>
        <fullName evidence="2">Uncharacterized protein</fullName>
    </submittedName>
</protein>
<dbReference type="EnsemblMetazoa" id="XM_050649457.1">
    <property type="protein sequence ID" value="XP_050505414.1"/>
    <property type="gene ID" value="LOC126883788"/>
</dbReference>
<evidence type="ECO:0000313" key="3">
    <source>
        <dbReference type="Proteomes" id="UP001652700"/>
    </source>
</evidence>
<organism evidence="2 3">
    <name type="scientific">Diabrotica virgifera virgifera</name>
    <name type="common">western corn rootworm</name>
    <dbReference type="NCBI Taxonomy" id="50390"/>
    <lineage>
        <taxon>Eukaryota</taxon>
        <taxon>Metazoa</taxon>
        <taxon>Ecdysozoa</taxon>
        <taxon>Arthropoda</taxon>
        <taxon>Hexapoda</taxon>
        <taxon>Insecta</taxon>
        <taxon>Pterygota</taxon>
        <taxon>Neoptera</taxon>
        <taxon>Endopterygota</taxon>
        <taxon>Coleoptera</taxon>
        <taxon>Polyphaga</taxon>
        <taxon>Cucujiformia</taxon>
        <taxon>Chrysomeloidea</taxon>
        <taxon>Chrysomelidae</taxon>
        <taxon>Galerucinae</taxon>
        <taxon>Diabroticina</taxon>
        <taxon>Diabroticites</taxon>
        <taxon>Diabrotica</taxon>
    </lineage>
</organism>
<evidence type="ECO:0000256" key="1">
    <source>
        <dbReference type="SAM" id="MobiDB-lite"/>
    </source>
</evidence>
<dbReference type="Proteomes" id="UP001652700">
    <property type="component" value="Unplaced"/>
</dbReference>
<dbReference type="GeneID" id="126883788"/>
<evidence type="ECO:0000313" key="2">
    <source>
        <dbReference type="EnsemblMetazoa" id="XP_050505414.1"/>
    </source>
</evidence>
<feature type="region of interest" description="Disordered" evidence="1">
    <location>
        <begin position="1"/>
        <end position="127"/>
    </location>
</feature>
<feature type="compositionally biased region" description="Basic and acidic residues" evidence="1">
    <location>
        <begin position="70"/>
        <end position="108"/>
    </location>
</feature>
<name>A0ABM5K5F8_DIAVI</name>
<accession>A0ABM5K5F8</accession>
<feature type="compositionally biased region" description="Basic and acidic residues" evidence="1">
    <location>
        <begin position="117"/>
        <end position="127"/>
    </location>
</feature>